<evidence type="ECO:0000313" key="2">
    <source>
        <dbReference type="Proteomes" id="UP000824998"/>
    </source>
</evidence>
<gene>
    <name evidence="1" type="ORF">BJ875DRAFT_372513</name>
</gene>
<feature type="non-terminal residue" evidence="1">
    <location>
        <position position="1"/>
    </location>
</feature>
<comment type="caution">
    <text evidence="1">The sequence shown here is derived from an EMBL/GenBank/DDBJ whole genome shotgun (WGS) entry which is preliminary data.</text>
</comment>
<dbReference type="AlphaFoldDB" id="A0A9P7YMG0"/>
<protein>
    <submittedName>
        <fullName evidence="1">Uncharacterized protein</fullName>
    </submittedName>
</protein>
<reference evidence="1" key="1">
    <citation type="journal article" date="2021" name="IMA Fungus">
        <title>Genomic characterization of three marine fungi, including Emericellopsis atlantica sp. nov. with signatures of a generalist lifestyle and marine biomass degradation.</title>
        <authorList>
            <person name="Hagestad O.C."/>
            <person name="Hou L."/>
            <person name="Andersen J.H."/>
            <person name="Hansen E.H."/>
            <person name="Altermark B."/>
            <person name="Li C."/>
            <person name="Kuhnert E."/>
            <person name="Cox R.J."/>
            <person name="Crous P.W."/>
            <person name="Spatafora J.W."/>
            <person name="Lail K."/>
            <person name="Amirebrahimi M."/>
            <person name="Lipzen A."/>
            <person name="Pangilinan J."/>
            <person name="Andreopoulos W."/>
            <person name="Hayes R.D."/>
            <person name="Ng V."/>
            <person name="Grigoriev I.V."/>
            <person name="Jackson S.A."/>
            <person name="Sutton T.D.S."/>
            <person name="Dobson A.D.W."/>
            <person name="Rama T."/>
        </authorList>
    </citation>
    <scope>NUCLEOTIDE SEQUENCE</scope>
    <source>
        <strain evidence="1">TRa018bII</strain>
    </source>
</reference>
<dbReference type="EMBL" id="MU251411">
    <property type="protein sequence ID" value="KAG9236275.1"/>
    <property type="molecule type" value="Genomic_DNA"/>
</dbReference>
<sequence length="110" mass="12580">SQSWFEPLMTEATTLGRIKKNGLSVLTEELIYDRIDSERNRTVIISKRVPGRTYQQAWPSLTTEQKLEVANQVAEHLKSLAEQSPEFVETVEGTALEGEHSLRVREGRPW</sequence>
<accession>A0A9P7YMG0</accession>
<evidence type="ECO:0000313" key="1">
    <source>
        <dbReference type="EMBL" id="KAG9236275.1"/>
    </source>
</evidence>
<name>A0A9P7YMG0_9HELO</name>
<proteinExistence type="predicted"/>
<dbReference type="OrthoDB" id="5404599at2759"/>
<keyword evidence="2" id="KW-1185">Reference proteome</keyword>
<dbReference type="Proteomes" id="UP000824998">
    <property type="component" value="Unassembled WGS sequence"/>
</dbReference>
<organism evidence="1 2">
    <name type="scientific">Amylocarpus encephaloides</name>
    <dbReference type="NCBI Taxonomy" id="45428"/>
    <lineage>
        <taxon>Eukaryota</taxon>
        <taxon>Fungi</taxon>
        <taxon>Dikarya</taxon>
        <taxon>Ascomycota</taxon>
        <taxon>Pezizomycotina</taxon>
        <taxon>Leotiomycetes</taxon>
        <taxon>Helotiales</taxon>
        <taxon>Helotiales incertae sedis</taxon>
        <taxon>Amylocarpus</taxon>
    </lineage>
</organism>